<dbReference type="Proteomes" id="UP000663872">
    <property type="component" value="Unassembled WGS sequence"/>
</dbReference>
<dbReference type="Proteomes" id="UP000663869">
    <property type="component" value="Unassembled WGS sequence"/>
</dbReference>
<evidence type="ECO:0000313" key="12">
    <source>
        <dbReference type="EMBL" id="CAF4874281.1"/>
    </source>
</evidence>
<dbReference type="EMBL" id="CAJNYD010000907">
    <property type="protein sequence ID" value="CAF3305539.1"/>
    <property type="molecule type" value="Genomic_DNA"/>
</dbReference>
<dbReference type="EMBL" id="CAJNYT010000671">
    <property type="protein sequence ID" value="CAF3363508.1"/>
    <property type="molecule type" value="Genomic_DNA"/>
</dbReference>
<evidence type="ECO:0000313" key="5">
    <source>
        <dbReference type="EMBL" id="CAF3382659.1"/>
    </source>
</evidence>
<reference evidence="9" key="1">
    <citation type="submission" date="2021-02" db="EMBL/GenBank/DDBJ databases">
        <authorList>
            <person name="Nowell W R."/>
        </authorList>
    </citation>
    <scope>NUCLEOTIDE SEQUENCE</scope>
</reference>
<dbReference type="EMBL" id="CAJOBQ010004608">
    <property type="protein sequence ID" value="CAF4640023.1"/>
    <property type="molecule type" value="Genomic_DNA"/>
</dbReference>
<dbReference type="EMBL" id="CAJNXB010004577">
    <property type="protein sequence ID" value="CAF3382659.1"/>
    <property type="molecule type" value="Genomic_DNA"/>
</dbReference>
<dbReference type="InterPro" id="IPR038181">
    <property type="entry name" value="Ntox21_sf"/>
</dbReference>
<dbReference type="EMBL" id="CAJOBO010002635">
    <property type="protein sequence ID" value="CAF4461229.1"/>
    <property type="molecule type" value="Genomic_DNA"/>
</dbReference>
<dbReference type="Proteomes" id="UP000663825">
    <property type="component" value="Unassembled WGS sequence"/>
</dbReference>
<name>A0A820WJE1_9BILA</name>
<dbReference type="Pfam" id="PF15526">
    <property type="entry name" value="Ntox21"/>
    <property type="match status" value="1"/>
</dbReference>
<dbReference type="EMBL" id="CAJNYU010001107">
    <property type="protein sequence ID" value="CAF3410616.1"/>
    <property type="molecule type" value="Genomic_DNA"/>
</dbReference>
<sequence>MTTATPRMTIDDAEAYAVEVLKFQKTNLLAHGVAVYRNSKRPNATEYITYDVDGHVGGVWKAGDKKWAEGGCKQKPARSGTYDKDLNKIAD</sequence>
<dbReference type="Gene3D" id="3.10.380.20">
    <property type="entry name" value="Novel toxin 21 (CdiA), C-terminal domain"/>
    <property type="match status" value="1"/>
</dbReference>
<dbReference type="InterPro" id="IPR028190">
    <property type="entry name" value="Ntox21"/>
</dbReference>
<dbReference type="Proteomes" id="UP000663873">
    <property type="component" value="Unassembled WGS sequence"/>
</dbReference>
<evidence type="ECO:0000313" key="7">
    <source>
        <dbReference type="EMBL" id="CAF3416731.1"/>
    </source>
</evidence>
<dbReference type="AlphaFoldDB" id="A0A820WJE1"/>
<evidence type="ECO:0000313" key="4">
    <source>
        <dbReference type="EMBL" id="CAF3363508.1"/>
    </source>
</evidence>
<organism evidence="9 13">
    <name type="scientific">Rotaria socialis</name>
    <dbReference type="NCBI Taxonomy" id="392032"/>
    <lineage>
        <taxon>Eukaryota</taxon>
        <taxon>Metazoa</taxon>
        <taxon>Spiralia</taxon>
        <taxon>Gnathifera</taxon>
        <taxon>Rotifera</taxon>
        <taxon>Eurotatoria</taxon>
        <taxon>Bdelloidea</taxon>
        <taxon>Philodinida</taxon>
        <taxon>Philodinidae</taxon>
        <taxon>Rotaria</taxon>
    </lineage>
</organism>
<comment type="caution">
    <text evidence="9">The sequence shown here is derived from an EMBL/GenBank/DDBJ whole genome shotgun (WGS) entry which is preliminary data.</text>
</comment>
<dbReference type="CDD" id="cd20685">
    <property type="entry name" value="CdiA-CT_Ecl_RNase-like"/>
    <property type="match status" value="1"/>
</dbReference>
<evidence type="ECO:0000313" key="10">
    <source>
        <dbReference type="EMBL" id="CAF4574220.1"/>
    </source>
</evidence>
<protein>
    <recommendedName>
        <fullName evidence="2">Novel toxin 21 domain-containing protein</fullName>
    </recommendedName>
</protein>
<evidence type="ECO:0000313" key="3">
    <source>
        <dbReference type="EMBL" id="CAF3305539.1"/>
    </source>
</evidence>
<dbReference type="EMBL" id="CAJOBP010007560">
    <property type="protein sequence ID" value="CAF4517040.1"/>
    <property type="molecule type" value="Genomic_DNA"/>
</dbReference>
<dbReference type="Proteomes" id="UP000663865">
    <property type="component" value="Unassembled WGS sequence"/>
</dbReference>
<feature type="domain" description="Novel toxin 21" evidence="2">
    <location>
        <begin position="20"/>
        <end position="91"/>
    </location>
</feature>
<dbReference type="EMBL" id="CAJOBS010000425">
    <property type="protein sequence ID" value="CAF4574220.1"/>
    <property type="molecule type" value="Genomic_DNA"/>
</dbReference>
<evidence type="ECO:0000313" key="8">
    <source>
        <dbReference type="EMBL" id="CAF4461229.1"/>
    </source>
</evidence>
<evidence type="ECO:0000259" key="2">
    <source>
        <dbReference type="Pfam" id="PF15526"/>
    </source>
</evidence>
<dbReference type="Proteomes" id="UP000663838">
    <property type="component" value="Unassembled WGS sequence"/>
</dbReference>
<dbReference type="Proteomes" id="UP000663862">
    <property type="component" value="Unassembled WGS sequence"/>
</dbReference>
<dbReference type="Proteomes" id="UP000663848">
    <property type="component" value="Unassembled WGS sequence"/>
</dbReference>
<evidence type="ECO:0000313" key="6">
    <source>
        <dbReference type="EMBL" id="CAF3410616.1"/>
    </source>
</evidence>
<feature type="region of interest" description="Disordered" evidence="1">
    <location>
        <begin position="69"/>
        <end position="91"/>
    </location>
</feature>
<keyword evidence="13" id="KW-1185">Reference proteome</keyword>
<dbReference type="EMBL" id="CAJNYV010001364">
    <property type="protein sequence ID" value="CAF3416731.1"/>
    <property type="molecule type" value="Genomic_DNA"/>
</dbReference>
<evidence type="ECO:0000313" key="11">
    <source>
        <dbReference type="EMBL" id="CAF4640023.1"/>
    </source>
</evidence>
<evidence type="ECO:0000256" key="1">
    <source>
        <dbReference type="SAM" id="MobiDB-lite"/>
    </source>
</evidence>
<dbReference type="Proteomes" id="UP000663851">
    <property type="component" value="Unassembled WGS sequence"/>
</dbReference>
<evidence type="ECO:0000313" key="9">
    <source>
        <dbReference type="EMBL" id="CAF4517040.1"/>
    </source>
</evidence>
<proteinExistence type="predicted"/>
<dbReference type="Proteomes" id="UP000663833">
    <property type="component" value="Unassembled WGS sequence"/>
</dbReference>
<evidence type="ECO:0000313" key="13">
    <source>
        <dbReference type="Proteomes" id="UP000663873"/>
    </source>
</evidence>
<accession>A0A820WJE1</accession>
<dbReference type="EMBL" id="CAJOBR010008114">
    <property type="protein sequence ID" value="CAF4874281.1"/>
    <property type="molecule type" value="Genomic_DNA"/>
</dbReference>
<gene>
    <name evidence="6" type="ORF">FME351_LOCUS9944</name>
    <name evidence="4" type="ORF">GRG538_LOCUS6660</name>
    <name evidence="8" type="ORF">HFQ381_LOCUS24667</name>
    <name evidence="7" type="ORF">KIK155_LOCUS9546</name>
    <name evidence="3" type="ORF">LUA448_LOCUS8483</name>
    <name evidence="12" type="ORF">QYT958_LOCUS28878</name>
    <name evidence="5" type="ORF">TIS948_LOCUS26096</name>
    <name evidence="10" type="ORF">TOA249_LOCUS8823</name>
    <name evidence="11" type="ORF">TSG867_LOCUS30129</name>
    <name evidence="9" type="ORF">UJA718_LOCUS27370</name>
</gene>
<feature type="compositionally biased region" description="Basic and acidic residues" evidence="1">
    <location>
        <begin position="81"/>
        <end position="91"/>
    </location>
</feature>